<keyword evidence="1" id="KW-1133">Transmembrane helix</keyword>
<keyword evidence="1" id="KW-0472">Membrane</keyword>
<evidence type="ECO:0000313" key="4">
    <source>
        <dbReference type="Proteomes" id="UP000288716"/>
    </source>
</evidence>
<dbReference type="VEuPathDB" id="VectorBase:LDEU004707"/>
<dbReference type="InterPro" id="IPR002656">
    <property type="entry name" value="Acyl_transf_3_dom"/>
</dbReference>
<feature type="transmembrane region" description="Helical" evidence="1">
    <location>
        <begin position="101"/>
        <end position="126"/>
    </location>
</feature>
<name>A0A443SIL9_9ACAR</name>
<dbReference type="STRING" id="299467.A0A443SIL9"/>
<dbReference type="PANTHER" id="PTHR11161">
    <property type="entry name" value="O-ACYLTRANSFERASE"/>
    <property type="match status" value="1"/>
</dbReference>
<dbReference type="OrthoDB" id="6514995at2759"/>
<dbReference type="EMBL" id="NCKV01002096">
    <property type="protein sequence ID" value="RWS27332.1"/>
    <property type="molecule type" value="Genomic_DNA"/>
</dbReference>
<dbReference type="PANTHER" id="PTHR11161:SF0">
    <property type="entry name" value="O-ACYLTRANSFERASE LIKE PROTEIN"/>
    <property type="match status" value="1"/>
</dbReference>
<dbReference type="AlphaFoldDB" id="A0A443SIL9"/>
<organism evidence="3 4">
    <name type="scientific">Leptotrombidium deliense</name>
    <dbReference type="NCBI Taxonomy" id="299467"/>
    <lineage>
        <taxon>Eukaryota</taxon>
        <taxon>Metazoa</taxon>
        <taxon>Ecdysozoa</taxon>
        <taxon>Arthropoda</taxon>
        <taxon>Chelicerata</taxon>
        <taxon>Arachnida</taxon>
        <taxon>Acari</taxon>
        <taxon>Acariformes</taxon>
        <taxon>Trombidiformes</taxon>
        <taxon>Prostigmata</taxon>
        <taxon>Anystina</taxon>
        <taxon>Parasitengona</taxon>
        <taxon>Trombiculoidea</taxon>
        <taxon>Trombiculidae</taxon>
        <taxon>Leptotrombidium</taxon>
    </lineage>
</organism>
<feature type="domain" description="Acyltransferase 3" evidence="2">
    <location>
        <begin position="53"/>
        <end position="251"/>
    </location>
</feature>
<protein>
    <submittedName>
        <fullName evidence="3">Nose resistant to fluoxetine protein 6-like protein</fullName>
    </submittedName>
</protein>
<proteinExistence type="predicted"/>
<sequence length="257" mass="28687">MVMLELIAEISGTLVTFVLTEKYKDWHKHAERIGNRPHWDIYKAVISEPCKISWLKTLLYLNNFASNDNCLGLTWYLANDFQFYLISPIILLLLSSSMPMMGLMVTLILFVGSVLSTGIITAVNQFQPTLLLEDLATGAGNLVSEIYLRPYTRVNSFCIGIILGYFLRKYRFISIPKTANALLWFISVSIILAVTLAPYAWINGESYSNAAAASYAALNRPVWSLGWAYIIFACGTGNGGIVDQFLSANIFKVLSKL</sequence>
<feature type="transmembrane region" description="Helical" evidence="1">
    <location>
        <begin position="146"/>
        <end position="167"/>
    </location>
</feature>
<dbReference type="Pfam" id="PF01757">
    <property type="entry name" value="Acyl_transf_3"/>
    <property type="match status" value="1"/>
</dbReference>
<gene>
    <name evidence="3" type="ORF">B4U80_00859</name>
</gene>
<dbReference type="Proteomes" id="UP000288716">
    <property type="component" value="Unassembled WGS sequence"/>
</dbReference>
<dbReference type="GO" id="GO:0016747">
    <property type="term" value="F:acyltransferase activity, transferring groups other than amino-acyl groups"/>
    <property type="evidence" value="ECO:0007669"/>
    <property type="project" value="InterPro"/>
</dbReference>
<evidence type="ECO:0000313" key="3">
    <source>
        <dbReference type="EMBL" id="RWS27332.1"/>
    </source>
</evidence>
<accession>A0A443SIL9</accession>
<evidence type="ECO:0000259" key="2">
    <source>
        <dbReference type="Pfam" id="PF01757"/>
    </source>
</evidence>
<keyword evidence="1" id="KW-0812">Transmembrane</keyword>
<feature type="transmembrane region" description="Helical" evidence="1">
    <location>
        <begin position="179"/>
        <end position="202"/>
    </location>
</feature>
<comment type="caution">
    <text evidence="3">The sequence shown here is derived from an EMBL/GenBank/DDBJ whole genome shotgun (WGS) entry which is preliminary data.</text>
</comment>
<dbReference type="InterPro" id="IPR052728">
    <property type="entry name" value="O2_lipid_transport_reg"/>
</dbReference>
<evidence type="ECO:0000256" key="1">
    <source>
        <dbReference type="SAM" id="Phobius"/>
    </source>
</evidence>
<feature type="non-terminal residue" evidence="3">
    <location>
        <position position="257"/>
    </location>
</feature>
<feature type="transmembrane region" description="Helical" evidence="1">
    <location>
        <begin position="222"/>
        <end position="242"/>
    </location>
</feature>
<keyword evidence="4" id="KW-1185">Reference proteome</keyword>
<reference evidence="3 4" key="1">
    <citation type="journal article" date="2018" name="Gigascience">
        <title>Genomes of trombidid mites reveal novel predicted allergens and laterally-transferred genes associated with secondary metabolism.</title>
        <authorList>
            <person name="Dong X."/>
            <person name="Chaisiri K."/>
            <person name="Xia D."/>
            <person name="Armstrong S.D."/>
            <person name="Fang Y."/>
            <person name="Donnelly M.J."/>
            <person name="Kadowaki T."/>
            <person name="McGarry J.W."/>
            <person name="Darby A.C."/>
            <person name="Makepeace B.L."/>
        </authorList>
    </citation>
    <scope>NUCLEOTIDE SEQUENCE [LARGE SCALE GENOMIC DNA]</scope>
    <source>
        <strain evidence="3">UoL-UT</strain>
    </source>
</reference>
<feature type="transmembrane region" description="Helical" evidence="1">
    <location>
        <begin position="73"/>
        <end position="94"/>
    </location>
</feature>